<dbReference type="Proteomes" id="UP000239494">
    <property type="component" value="Unassembled WGS sequence"/>
</dbReference>
<reference evidence="1 2" key="1">
    <citation type="submission" date="2018-03" db="EMBL/GenBank/DDBJ databases">
        <title>Genomic Encyclopedia of Archaeal and Bacterial Type Strains, Phase II (KMG-II): from individual species to whole genera.</title>
        <authorList>
            <person name="Goeker M."/>
        </authorList>
    </citation>
    <scope>NUCLEOTIDE SEQUENCE [LARGE SCALE GENOMIC DNA]</scope>
    <source>
        <strain evidence="1 2">DSM 44720</strain>
    </source>
</reference>
<name>A0A2T0SP88_9PSEU</name>
<evidence type="ECO:0000313" key="1">
    <source>
        <dbReference type="EMBL" id="PRY35224.1"/>
    </source>
</evidence>
<dbReference type="RefSeq" id="WP_146175062.1">
    <property type="nucleotide sequence ID" value="NZ_PVTF01000014.1"/>
</dbReference>
<gene>
    <name evidence="1" type="ORF">CLV43_114142</name>
</gene>
<proteinExistence type="predicted"/>
<accession>A0A2T0SP88</accession>
<comment type="caution">
    <text evidence="1">The sequence shown here is derived from an EMBL/GenBank/DDBJ whole genome shotgun (WGS) entry which is preliminary data.</text>
</comment>
<dbReference type="EMBL" id="PVTF01000014">
    <property type="protein sequence ID" value="PRY35224.1"/>
    <property type="molecule type" value="Genomic_DNA"/>
</dbReference>
<dbReference type="AlphaFoldDB" id="A0A2T0SP88"/>
<organism evidence="1 2">
    <name type="scientific">Umezawaea tangerina</name>
    <dbReference type="NCBI Taxonomy" id="84725"/>
    <lineage>
        <taxon>Bacteria</taxon>
        <taxon>Bacillati</taxon>
        <taxon>Actinomycetota</taxon>
        <taxon>Actinomycetes</taxon>
        <taxon>Pseudonocardiales</taxon>
        <taxon>Pseudonocardiaceae</taxon>
        <taxon>Umezawaea</taxon>
    </lineage>
</organism>
<evidence type="ECO:0000313" key="2">
    <source>
        <dbReference type="Proteomes" id="UP000239494"/>
    </source>
</evidence>
<sequence length="301" mass="33397">MPSRYAFYSANIVILSVITHGELSAEALFGPVDVPSTWHRQALLWKSQIVGAEWQGLVDAIHLTKIWRNDTRDLLLRLPRPDDSIPEPDLSWQISTPPHDQNDGWYTLFPDEDAHFLCDPVIDYYRYAVAPAESMGPSPFAIYRARGTSTSPTYAMLELLSGHAEANAREPGLWNALDEDWNLTARLLRSSAHFDAVVPLGLLGSVMGVEMTTLLFDRIGRGGDDDTMAEAVNLPSVVWGFQQIDIAALDAALRLAEGGGDTDLLDLTFVWSMVDQGKVALSRPDLVKRLRNVALEQGWEP</sequence>
<keyword evidence="2" id="KW-1185">Reference proteome</keyword>
<protein>
    <submittedName>
        <fullName evidence="1">Uncharacterized protein</fullName>
    </submittedName>
</protein>